<evidence type="ECO:0000256" key="1">
    <source>
        <dbReference type="ARBA" id="ARBA00023121"/>
    </source>
</evidence>
<name>A0ABW8T7T7_9CLOT</name>
<keyword evidence="1" id="KW-0446">Lipid-binding</keyword>
<sequence>MNKVKIITDSTSDLTPDIIKKLDISVVPLYVNFNDESFIDGVNITTKELYEKVEKYGCLPKTAAGSPADFYKMFEKFIDADMDIVFIGLSSKLSSHLQSAILAASGLPEGRIHIVDSLNLSSAIGLLVLKAVDFRNQGLEAAEIAKKVRELVPKVKTEFIIDTLDYLYKGGRCSALQSLIGGMLKIRPVVKVVDGSMVPAQKLMGKRDKALNTMLSNVIKEKENIDPARVMVTHSLSGDAGYLKSELEKNLNINEVIITEAGCVISSHCGPNTIGILYIEK</sequence>
<dbReference type="RefSeq" id="WP_406770599.1">
    <property type="nucleotide sequence ID" value="NZ_JBJHZZ010000013.1"/>
</dbReference>
<keyword evidence="3" id="KW-1185">Reference proteome</keyword>
<dbReference type="Gene3D" id="3.40.50.10170">
    <property type="match status" value="1"/>
</dbReference>
<dbReference type="PANTHER" id="PTHR33434">
    <property type="entry name" value="DEGV DOMAIN-CONTAINING PROTEIN DR_1986-RELATED"/>
    <property type="match status" value="1"/>
</dbReference>
<dbReference type="Gene3D" id="3.30.1180.10">
    <property type="match status" value="1"/>
</dbReference>
<gene>
    <name evidence="2" type="ORF">ACJDUG_14515</name>
</gene>
<dbReference type="InterPro" id="IPR043168">
    <property type="entry name" value="DegV_C"/>
</dbReference>
<dbReference type="Pfam" id="PF02645">
    <property type="entry name" value="DegV"/>
    <property type="match status" value="1"/>
</dbReference>
<dbReference type="InterPro" id="IPR050270">
    <property type="entry name" value="DegV_domain_contain"/>
</dbReference>
<dbReference type="PROSITE" id="PS51482">
    <property type="entry name" value="DEGV"/>
    <property type="match status" value="1"/>
</dbReference>
<dbReference type="InterPro" id="IPR003797">
    <property type="entry name" value="DegV"/>
</dbReference>
<dbReference type="NCBIfam" id="TIGR00762">
    <property type="entry name" value="DegV"/>
    <property type="match status" value="1"/>
</dbReference>
<organism evidence="2 3">
    <name type="scientific">Candidatus Clostridium stratigraminis</name>
    <dbReference type="NCBI Taxonomy" id="3381661"/>
    <lineage>
        <taxon>Bacteria</taxon>
        <taxon>Bacillati</taxon>
        <taxon>Bacillota</taxon>
        <taxon>Clostridia</taxon>
        <taxon>Eubacteriales</taxon>
        <taxon>Clostridiaceae</taxon>
        <taxon>Clostridium</taxon>
    </lineage>
</organism>
<protein>
    <submittedName>
        <fullName evidence="2">DegV family protein</fullName>
    </submittedName>
</protein>
<reference evidence="2 3" key="1">
    <citation type="submission" date="2024-11" db="EMBL/GenBank/DDBJ databases">
        <authorList>
            <person name="Heng Y.C."/>
            <person name="Lim A.C.H."/>
            <person name="Lee J.K.Y."/>
            <person name="Kittelmann S."/>
        </authorList>
    </citation>
    <scope>NUCLEOTIDE SEQUENCE [LARGE SCALE GENOMIC DNA]</scope>
    <source>
        <strain evidence="2 3">WILCCON 0185</strain>
    </source>
</reference>
<proteinExistence type="predicted"/>
<evidence type="ECO:0000313" key="3">
    <source>
        <dbReference type="Proteomes" id="UP001623591"/>
    </source>
</evidence>
<dbReference type="PANTHER" id="PTHR33434:SF2">
    <property type="entry name" value="FATTY ACID-BINDING PROTEIN TM_1468"/>
    <property type="match status" value="1"/>
</dbReference>
<dbReference type="EMBL" id="JBJHZZ010000013">
    <property type="protein sequence ID" value="MFL0248171.1"/>
    <property type="molecule type" value="Genomic_DNA"/>
</dbReference>
<evidence type="ECO:0000313" key="2">
    <source>
        <dbReference type="EMBL" id="MFL0248171.1"/>
    </source>
</evidence>
<accession>A0ABW8T7T7</accession>
<dbReference type="SUPFAM" id="SSF82549">
    <property type="entry name" value="DAK1/DegV-like"/>
    <property type="match status" value="1"/>
</dbReference>
<comment type="caution">
    <text evidence="2">The sequence shown here is derived from an EMBL/GenBank/DDBJ whole genome shotgun (WGS) entry which is preliminary data.</text>
</comment>
<dbReference type="Proteomes" id="UP001623591">
    <property type="component" value="Unassembled WGS sequence"/>
</dbReference>